<dbReference type="PANTHER" id="PTHR20953:SF3">
    <property type="entry name" value="P-LOOP CONTAINING NUCLEOSIDE TRIPHOSPHATE HYDROLASES SUPERFAMILY PROTEIN"/>
    <property type="match status" value="1"/>
</dbReference>
<dbReference type="AlphaFoldDB" id="A0A8J8KA82"/>
<dbReference type="PANTHER" id="PTHR20953">
    <property type="entry name" value="KINASE-RELATED"/>
    <property type="match status" value="1"/>
</dbReference>
<evidence type="ECO:0000259" key="3">
    <source>
        <dbReference type="SMART" id="SM00382"/>
    </source>
</evidence>
<keyword evidence="5" id="KW-1185">Reference proteome</keyword>
<gene>
    <name evidence="4" type="primary">spoIIIAA</name>
    <name evidence="4" type="ORF">HR057_01220</name>
</gene>
<evidence type="ECO:0000313" key="4">
    <source>
        <dbReference type="EMBL" id="NSL50377.1"/>
    </source>
</evidence>
<feature type="domain" description="AAA+ ATPase" evidence="3">
    <location>
        <begin position="137"/>
        <end position="286"/>
    </location>
</feature>
<dbReference type="RefSeq" id="WP_173729563.1">
    <property type="nucleotide sequence ID" value="NZ_JABTTE010000001.1"/>
</dbReference>
<dbReference type="InterPro" id="IPR014217">
    <property type="entry name" value="Spore_III_AA"/>
</dbReference>
<dbReference type="SUPFAM" id="SSF52540">
    <property type="entry name" value="P-loop containing nucleoside triphosphate hydrolases"/>
    <property type="match status" value="1"/>
</dbReference>
<keyword evidence="2" id="KW-0067">ATP-binding</keyword>
<dbReference type="GO" id="GO:0005524">
    <property type="term" value="F:ATP binding"/>
    <property type="evidence" value="ECO:0007669"/>
    <property type="project" value="UniProtKB-KW"/>
</dbReference>
<protein>
    <submittedName>
        <fullName evidence="4">Stage III sporulation protein AA</fullName>
    </submittedName>
</protein>
<accession>A0A8J8KA82</accession>
<dbReference type="Gene3D" id="3.40.50.300">
    <property type="entry name" value="P-loop containing nucleotide triphosphate hydrolases"/>
    <property type="match status" value="1"/>
</dbReference>
<reference evidence="4" key="1">
    <citation type="submission" date="2020-06" db="EMBL/GenBank/DDBJ databases">
        <title>A novel thermopfilic bacterium from Erzurum, Turkey.</title>
        <authorList>
            <person name="Adiguzel A."/>
            <person name="Ay H."/>
            <person name="Baltaci M.O."/>
        </authorList>
    </citation>
    <scope>NUCLEOTIDE SEQUENCE</scope>
    <source>
        <strain evidence="4">P2</strain>
    </source>
</reference>
<name>A0A8J8KA82_9BACI</name>
<evidence type="ECO:0000256" key="2">
    <source>
        <dbReference type="ARBA" id="ARBA00022840"/>
    </source>
</evidence>
<dbReference type="EMBL" id="JABTTE010000001">
    <property type="protein sequence ID" value="NSL50377.1"/>
    <property type="molecule type" value="Genomic_DNA"/>
</dbReference>
<evidence type="ECO:0000256" key="1">
    <source>
        <dbReference type="ARBA" id="ARBA00022741"/>
    </source>
</evidence>
<evidence type="ECO:0000313" key="5">
    <source>
        <dbReference type="Proteomes" id="UP000625804"/>
    </source>
</evidence>
<keyword evidence="1" id="KW-0547">Nucleotide-binding</keyword>
<comment type="caution">
    <text evidence="4">The sequence shown here is derived from an EMBL/GenBank/DDBJ whole genome shotgun (WGS) entry which is preliminary data.</text>
</comment>
<dbReference type="Pfam" id="PF19568">
    <property type="entry name" value="Spore_III_AA"/>
    <property type="match status" value="1"/>
</dbReference>
<dbReference type="InterPro" id="IPR003593">
    <property type="entry name" value="AAA+_ATPase"/>
</dbReference>
<proteinExistence type="predicted"/>
<organism evidence="4 5">
    <name type="scientific">Calidifontibacillus erzurumensis</name>
    <dbReference type="NCBI Taxonomy" id="2741433"/>
    <lineage>
        <taxon>Bacteria</taxon>
        <taxon>Bacillati</taxon>
        <taxon>Bacillota</taxon>
        <taxon>Bacilli</taxon>
        <taxon>Bacillales</taxon>
        <taxon>Bacillaceae</taxon>
        <taxon>Calidifontibacillus/Schinkia group</taxon>
        <taxon>Calidifontibacillus</taxon>
    </lineage>
</organism>
<dbReference type="NCBIfam" id="TIGR02858">
    <property type="entry name" value="spore_III_AA"/>
    <property type="match status" value="1"/>
</dbReference>
<dbReference type="InterPro" id="IPR027417">
    <property type="entry name" value="P-loop_NTPase"/>
</dbReference>
<dbReference type="SMART" id="SM00382">
    <property type="entry name" value="AAA"/>
    <property type="match status" value="1"/>
</dbReference>
<sequence>MNEELFHILPKTIAERIKQYSESVQEKIEEIRIRIERPLELVISGEPFYPNGYIVTKQDGLNLLNKLSDYSIYTLEEELKRGFITVKGGHRVGLAGKVITEQGRVKAIRDIASYNIRIAKEKIGICEPYLPYVYNGKWLSTMILGSPQTGKTTMLRDFARFISMGLYEQNIPAFKVGIVDERSEIAGCVKGIPQHQFGPRIDVLDACPKAEGMMMMIRSMSPDVLVVDEIGRMEDSEAILEAINAGVSLFVTVHGSSLDDLYKRPSIRPLLDLQVFDRFIELVRFNGPGTVKLIRSGNGEVIYKNEARVRCN</sequence>
<dbReference type="InterPro" id="IPR045735">
    <property type="entry name" value="Spore_III_AA_AAA+_ATPase"/>
</dbReference>
<dbReference type="Proteomes" id="UP000625804">
    <property type="component" value="Unassembled WGS sequence"/>
</dbReference>